<evidence type="ECO:0000313" key="3">
    <source>
        <dbReference type="Proteomes" id="UP000197468"/>
    </source>
</evidence>
<evidence type="ECO:0000313" key="2">
    <source>
        <dbReference type="EMBL" id="OWQ83596.1"/>
    </source>
</evidence>
<feature type="region of interest" description="Disordered" evidence="1">
    <location>
        <begin position="237"/>
        <end position="291"/>
    </location>
</feature>
<sequence>MKKARKARSGTPQGTALVPAAKAPRLATATAPGPKVMQLVGNPAEEEQLLADLSVEGLFTNAVLMQSYSENTGGEIGITETMRALRVSLGEVNKGDLAAVEAMLLGQAAALNAMFAELGRRAYINMGEHLPATDKYMRLALKAQGQCRATLETLAAIKNPPLVFARQANINNGGQQQVNNGVAANLPAPAPALHNFQPTELFEESADGRRMDPGAPGTAGRVDPLLAAVGAVDGPAYRTREGAQSEQQVPRRQAGARSRDDAGAANGDGRASRAARPAEGLGATKSKGRGR</sequence>
<dbReference type="Proteomes" id="UP000197468">
    <property type="component" value="Unassembled WGS sequence"/>
</dbReference>
<accession>A0A246ITS6</accession>
<reference evidence="2 3" key="1">
    <citation type="journal article" date="2008" name="Int. J. Syst. Evol. Microbiol.">
        <title>Description of Roseateles aquatilis sp. nov. and Roseateles terrae sp. nov., in the class Betaproteobacteria, and emended description of the genus Roseateles.</title>
        <authorList>
            <person name="Gomila M."/>
            <person name="Bowien B."/>
            <person name="Falsen E."/>
            <person name="Moore E.R."/>
            <person name="Lalucat J."/>
        </authorList>
    </citation>
    <scope>NUCLEOTIDE SEQUENCE [LARGE SCALE GENOMIC DNA]</scope>
    <source>
        <strain evidence="2 3">CCUG 48205</strain>
    </source>
</reference>
<keyword evidence="3" id="KW-1185">Reference proteome</keyword>
<organism evidence="2 3">
    <name type="scientific">Roseateles aquatilis</name>
    <dbReference type="NCBI Taxonomy" id="431061"/>
    <lineage>
        <taxon>Bacteria</taxon>
        <taxon>Pseudomonadati</taxon>
        <taxon>Pseudomonadota</taxon>
        <taxon>Betaproteobacteria</taxon>
        <taxon>Burkholderiales</taxon>
        <taxon>Sphaerotilaceae</taxon>
        <taxon>Roseateles</taxon>
    </lineage>
</organism>
<dbReference type="AlphaFoldDB" id="A0A246ITS6"/>
<gene>
    <name evidence="2" type="ORF">CDN99_26055</name>
</gene>
<name>A0A246ITS6_9BURK</name>
<proteinExistence type="predicted"/>
<dbReference type="RefSeq" id="WP_088388341.1">
    <property type="nucleotide sequence ID" value="NZ_NIOF01000020.1"/>
</dbReference>
<protein>
    <submittedName>
        <fullName evidence="2">Uncharacterized protein</fullName>
    </submittedName>
</protein>
<evidence type="ECO:0000256" key="1">
    <source>
        <dbReference type="SAM" id="MobiDB-lite"/>
    </source>
</evidence>
<feature type="region of interest" description="Disordered" evidence="1">
    <location>
        <begin position="1"/>
        <end position="22"/>
    </location>
</feature>
<dbReference type="EMBL" id="NIOF01000020">
    <property type="protein sequence ID" value="OWQ83596.1"/>
    <property type="molecule type" value="Genomic_DNA"/>
</dbReference>
<dbReference type="OrthoDB" id="8545738at2"/>
<feature type="compositionally biased region" description="Low complexity" evidence="1">
    <location>
        <begin position="263"/>
        <end position="275"/>
    </location>
</feature>
<comment type="caution">
    <text evidence="2">The sequence shown here is derived from an EMBL/GenBank/DDBJ whole genome shotgun (WGS) entry which is preliminary data.</text>
</comment>